<proteinExistence type="predicted"/>
<keyword evidence="2" id="KW-1185">Reference proteome</keyword>
<gene>
    <name evidence="1" type="ORF">PGT21_031730</name>
</gene>
<name>A0A5B0MQR3_PUCGR</name>
<evidence type="ECO:0000313" key="1">
    <source>
        <dbReference type="EMBL" id="KAA1078249.1"/>
    </source>
</evidence>
<dbReference type="Proteomes" id="UP000324748">
    <property type="component" value="Unassembled WGS sequence"/>
</dbReference>
<accession>A0A5B0MQR3</accession>
<protein>
    <submittedName>
        <fullName evidence="1">Uncharacterized protein</fullName>
    </submittedName>
</protein>
<sequence>MHDPADRRGNLISTILHKPKPRCIQAGKNKLGKAIHNALTNTIKLWLYVDQHHIHTILVHSRTIFGTIGTSAKLRRVAWILDSVAELQLMGICILPISKLQYSEVPIPKVNMDLLAHNLDKA</sequence>
<evidence type="ECO:0000313" key="2">
    <source>
        <dbReference type="Proteomes" id="UP000324748"/>
    </source>
</evidence>
<reference evidence="1 2" key="1">
    <citation type="submission" date="2019-05" db="EMBL/GenBank/DDBJ databases">
        <title>Emergence of the Ug99 lineage of the wheat stem rust pathogen through somatic hybridization.</title>
        <authorList>
            <person name="Li F."/>
            <person name="Upadhyaya N.M."/>
            <person name="Sperschneider J."/>
            <person name="Matny O."/>
            <person name="Nguyen-Phuc H."/>
            <person name="Mago R."/>
            <person name="Raley C."/>
            <person name="Miller M.E."/>
            <person name="Silverstein K.A.T."/>
            <person name="Henningsen E."/>
            <person name="Hirsch C.D."/>
            <person name="Visser B."/>
            <person name="Pretorius Z.A."/>
            <person name="Steffenson B.J."/>
            <person name="Schwessinger B."/>
            <person name="Dodds P.N."/>
            <person name="Figueroa M."/>
        </authorList>
    </citation>
    <scope>NUCLEOTIDE SEQUENCE [LARGE SCALE GENOMIC DNA]</scope>
    <source>
        <strain evidence="1">21-0</strain>
    </source>
</reference>
<organism evidence="1 2">
    <name type="scientific">Puccinia graminis f. sp. tritici</name>
    <dbReference type="NCBI Taxonomy" id="56615"/>
    <lineage>
        <taxon>Eukaryota</taxon>
        <taxon>Fungi</taxon>
        <taxon>Dikarya</taxon>
        <taxon>Basidiomycota</taxon>
        <taxon>Pucciniomycotina</taxon>
        <taxon>Pucciniomycetes</taxon>
        <taxon>Pucciniales</taxon>
        <taxon>Pucciniaceae</taxon>
        <taxon>Puccinia</taxon>
    </lineage>
</organism>
<comment type="caution">
    <text evidence="1">The sequence shown here is derived from an EMBL/GenBank/DDBJ whole genome shotgun (WGS) entry which is preliminary data.</text>
</comment>
<dbReference type="AlphaFoldDB" id="A0A5B0MQR3"/>
<dbReference type="EMBL" id="VSWC01000144">
    <property type="protein sequence ID" value="KAA1078249.1"/>
    <property type="molecule type" value="Genomic_DNA"/>
</dbReference>